<keyword evidence="3" id="KW-1185">Reference proteome</keyword>
<dbReference type="HOGENOM" id="CLU_2254253_0_0_1"/>
<accession>A0A0D3GIJ8</accession>
<dbReference type="PaxDb" id="65489-OBART06G20630.1"/>
<evidence type="ECO:0000313" key="2">
    <source>
        <dbReference type="EnsemblPlants" id="OBART06G20630.1"/>
    </source>
</evidence>
<reference evidence="2" key="1">
    <citation type="journal article" date="2009" name="Rice">
        <title>De Novo Next Generation Sequencing of Plant Genomes.</title>
        <authorList>
            <person name="Rounsley S."/>
            <person name="Marri P.R."/>
            <person name="Yu Y."/>
            <person name="He R."/>
            <person name="Sisneros N."/>
            <person name="Goicoechea J.L."/>
            <person name="Lee S.J."/>
            <person name="Angelova A."/>
            <person name="Kudrna D."/>
            <person name="Luo M."/>
            <person name="Affourtit J."/>
            <person name="Desany B."/>
            <person name="Knight J."/>
            <person name="Niazi F."/>
            <person name="Egholm M."/>
            <person name="Wing R.A."/>
        </authorList>
    </citation>
    <scope>NUCLEOTIDE SEQUENCE [LARGE SCALE GENOMIC DNA]</scope>
    <source>
        <strain evidence="2">cv. IRGC 105608</strain>
    </source>
</reference>
<evidence type="ECO:0000313" key="3">
    <source>
        <dbReference type="Proteomes" id="UP000026960"/>
    </source>
</evidence>
<sequence>MQRTARWLPSHGSTSCGGDRWSRTAATTWRREDLVQRGGGRIVEGEPAAGIGGKHAMQRTARRLIRSGALMAEVQERNSGGGRRCRCGGRAIGRGGGSCGLCAD</sequence>
<name>A0A0D3GIJ8_9ORYZ</name>
<dbReference type="Gramene" id="OBART06G20630.1">
    <property type="protein sequence ID" value="OBART06G20630.1"/>
    <property type="gene ID" value="OBART06G20630"/>
</dbReference>
<evidence type="ECO:0000256" key="1">
    <source>
        <dbReference type="SAM" id="MobiDB-lite"/>
    </source>
</evidence>
<dbReference type="EnsemblPlants" id="OBART06G20630.1">
    <property type="protein sequence ID" value="OBART06G20630.1"/>
    <property type="gene ID" value="OBART06G20630"/>
</dbReference>
<reference evidence="2" key="2">
    <citation type="submission" date="2015-03" db="UniProtKB">
        <authorList>
            <consortium name="EnsemblPlants"/>
        </authorList>
    </citation>
    <scope>IDENTIFICATION</scope>
</reference>
<feature type="region of interest" description="Disordered" evidence="1">
    <location>
        <begin position="1"/>
        <end position="22"/>
    </location>
</feature>
<dbReference type="Proteomes" id="UP000026960">
    <property type="component" value="Chromosome 6"/>
</dbReference>
<proteinExistence type="predicted"/>
<protein>
    <submittedName>
        <fullName evidence="2">Uncharacterized protein</fullName>
    </submittedName>
</protein>
<organism evidence="2">
    <name type="scientific">Oryza barthii</name>
    <dbReference type="NCBI Taxonomy" id="65489"/>
    <lineage>
        <taxon>Eukaryota</taxon>
        <taxon>Viridiplantae</taxon>
        <taxon>Streptophyta</taxon>
        <taxon>Embryophyta</taxon>
        <taxon>Tracheophyta</taxon>
        <taxon>Spermatophyta</taxon>
        <taxon>Magnoliopsida</taxon>
        <taxon>Liliopsida</taxon>
        <taxon>Poales</taxon>
        <taxon>Poaceae</taxon>
        <taxon>BOP clade</taxon>
        <taxon>Oryzoideae</taxon>
        <taxon>Oryzeae</taxon>
        <taxon>Oryzinae</taxon>
        <taxon>Oryza</taxon>
    </lineage>
</organism>
<dbReference type="AlphaFoldDB" id="A0A0D3GIJ8"/>